<dbReference type="GO" id="GO:0042302">
    <property type="term" value="F:structural constituent of cuticle"/>
    <property type="evidence" value="ECO:0007669"/>
    <property type="project" value="UniProtKB-UniRule"/>
</dbReference>
<dbReference type="AlphaFoldDB" id="A0A0M4EEL5"/>
<gene>
    <name evidence="2" type="ORF">Dbus_chr2Rg1217</name>
</gene>
<accession>A0A0M4EEL5</accession>
<dbReference type="PROSITE" id="PS51155">
    <property type="entry name" value="CHIT_BIND_RR_2"/>
    <property type="match status" value="1"/>
</dbReference>
<name>A0A0M4EEL5_DROBS</name>
<keyword evidence="1" id="KW-0193">Cuticle</keyword>
<keyword evidence="3" id="KW-1185">Reference proteome</keyword>
<protein>
    <submittedName>
        <fullName evidence="2">Cpr51A</fullName>
    </submittedName>
</protein>
<evidence type="ECO:0000256" key="1">
    <source>
        <dbReference type="PROSITE-ProRule" id="PRU00497"/>
    </source>
</evidence>
<dbReference type="OrthoDB" id="8195082at2759"/>
<organism evidence="2 3">
    <name type="scientific">Drosophila busckii</name>
    <name type="common">Fruit fly</name>
    <dbReference type="NCBI Taxonomy" id="30019"/>
    <lineage>
        <taxon>Eukaryota</taxon>
        <taxon>Metazoa</taxon>
        <taxon>Ecdysozoa</taxon>
        <taxon>Arthropoda</taxon>
        <taxon>Hexapoda</taxon>
        <taxon>Insecta</taxon>
        <taxon>Pterygota</taxon>
        <taxon>Neoptera</taxon>
        <taxon>Endopterygota</taxon>
        <taxon>Diptera</taxon>
        <taxon>Brachycera</taxon>
        <taxon>Muscomorpha</taxon>
        <taxon>Ephydroidea</taxon>
        <taxon>Drosophilidae</taxon>
        <taxon>Drosophila</taxon>
    </lineage>
</organism>
<proteinExistence type="predicted"/>
<dbReference type="Proteomes" id="UP000494163">
    <property type="component" value="Chromosome 2R"/>
</dbReference>
<dbReference type="InterPro" id="IPR000618">
    <property type="entry name" value="Insect_cuticle"/>
</dbReference>
<dbReference type="Pfam" id="PF00379">
    <property type="entry name" value="Chitin_bind_4"/>
    <property type="match status" value="1"/>
</dbReference>
<evidence type="ECO:0000313" key="2">
    <source>
        <dbReference type="EMBL" id="ALC41638.1"/>
    </source>
</evidence>
<dbReference type="EMBL" id="CP012524">
    <property type="protein sequence ID" value="ALC41638.1"/>
    <property type="molecule type" value="Genomic_DNA"/>
</dbReference>
<reference evidence="2 3" key="1">
    <citation type="submission" date="2015-08" db="EMBL/GenBank/DDBJ databases">
        <title>Ancestral chromatin configuration constrains chromatin evolution on differentiating sex chromosomes in Drosophila.</title>
        <authorList>
            <person name="Zhou Q."/>
            <person name="Bachtrog D."/>
        </authorList>
    </citation>
    <scope>NUCLEOTIDE SEQUENCE [LARGE SCALE GENOMIC DNA]</scope>
    <source>
        <tissue evidence="2">Whole larvae</tissue>
    </source>
</reference>
<dbReference type="OMA" id="RYQNENA"/>
<sequence>MEEERRQQALDAHYSFASNVDDRINDGEIRRQETRENGKVSGSYGYSDGFVQRTVYYEADENGYRVVKETMENIGDGPQFNENGQADVQTSAGGNYSIKLDVDDMKHYKSVHL</sequence>
<evidence type="ECO:0000313" key="3">
    <source>
        <dbReference type="Proteomes" id="UP000494163"/>
    </source>
</evidence>